<reference evidence="2" key="1">
    <citation type="submission" date="2016-06" db="EMBL/GenBank/DDBJ databases">
        <title>Parallel loss of symbiosis genes in relatives of nitrogen-fixing non-legume Parasponia.</title>
        <authorList>
            <person name="Van Velzen R."/>
            <person name="Holmer R."/>
            <person name="Bu F."/>
            <person name="Rutten L."/>
            <person name="Van Zeijl A."/>
            <person name="Liu W."/>
            <person name="Santuari L."/>
            <person name="Cao Q."/>
            <person name="Sharma T."/>
            <person name="Shen D."/>
            <person name="Roswanjaya Y."/>
            <person name="Wardhani T."/>
            <person name="Kalhor M.S."/>
            <person name="Jansen J."/>
            <person name="Van den Hoogen J."/>
            <person name="Gungor B."/>
            <person name="Hartog M."/>
            <person name="Hontelez J."/>
            <person name="Verver J."/>
            <person name="Yang W.-C."/>
            <person name="Schijlen E."/>
            <person name="Repin R."/>
            <person name="Schilthuizen M."/>
            <person name="Schranz E."/>
            <person name="Heidstra R."/>
            <person name="Miyata K."/>
            <person name="Fedorova E."/>
            <person name="Kohlen W."/>
            <person name="Bisseling T."/>
            <person name="Smit S."/>
            <person name="Geurts R."/>
        </authorList>
    </citation>
    <scope>NUCLEOTIDE SEQUENCE [LARGE SCALE GENOMIC DNA]</scope>
    <source>
        <strain evidence="2">cv. WU1-14</strain>
    </source>
</reference>
<dbReference type="EMBL" id="JXTB01000100">
    <property type="protein sequence ID" value="PON63864.1"/>
    <property type="molecule type" value="Genomic_DNA"/>
</dbReference>
<evidence type="ECO:0000313" key="1">
    <source>
        <dbReference type="EMBL" id="PON63864.1"/>
    </source>
</evidence>
<comment type="caution">
    <text evidence="1">The sequence shown here is derived from an EMBL/GenBank/DDBJ whole genome shotgun (WGS) entry which is preliminary data.</text>
</comment>
<dbReference type="OrthoDB" id="1728774at2759"/>
<evidence type="ECO:0000313" key="2">
    <source>
        <dbReference type="Proteomes" id="UP000237105"/>
    </source>
</evidence>
<proteinExistence type="predicted"/>
<dbReference type="Proteomes" id="UP000237105">
    <property type="component" value="Unassembled WGS sequence"/>
</dbReference>
<organism evidence="1 2">
    <name type="scientific">Parasponia andersonii</name>
    <name type="common">Sponia andersonii</name>
    <dbReference type="NCBI Taxonomy" id="3476"/>
    <lineage>
        <taxon>Eukaryota</taxon>
        <taxon>Viridiplantae</taxon>
        <taxon>Streptophyta</taxon>
        <taxon>Embryophyta</taxon>
        <taxon>Tracheophyta</taxon>
        <taxon>Spermatophyta</taxon>
        <taxon>Magnoliopsida</taxon>
        <taxon>eudicotyledons</taxon>
        <taxon>Gunneridae</taxon>
        <taxon>Pentapetalae</taxon>
        <taxon>rosids</taxon>
        <taxon>fabids</taxon>
        <taxon>Rosales</taxon>
        <taxon>Cannabaceae</taxon>
        <taxon>Parasponia</taxon>
    </lineage>
</organism>
<keyword evidence="2" id="KW-1185">Reference proteome</keyword>
<accession>A0A2P5CS30</accession>
<name>A0A2P5CS30_PARAD</name>
<gene>
    <name evidence="1" type="ORF">PanWU01x14_128410</name>
</gene>
<sequence>MYEAFKEMPGAVGEQNDDTRRMAILERFLKLKPPNFAGKHDPPSAEEWLKSVKKMFDTLNVPEIYRVEFATFLFEGDVRE</sequence>
<dbReference type="AlphaFoldDB" id="A0A2P5CS30"/>
<protein>
    <submittedName>
        <fullName evidence="1">Uncharacterized protein</fullName>
    </submittedName>
</protein>